<dbReference type="EMBL" id="CP001700">
    <property type="protein sequence ID" value="ACU72406.1"/>
    <property type="molecule type" value="Genomic_DNA"/>
</dbReference>
<dbReference type="Gene3D" id="1.20.1250.20">
    <property type="entry name" value="MFS general substrate transporter like domains"/>
    <property type="match status" value="1"/>
</dbReference>
<dbReference type="STRING" id="479433.Caci_3500"/>
<dbReference type="CDD" id="cd17321">
    <property type="entry name" value="MFS_MMR_MDR_like"/>
    <property type="match status" value="1"/>
</dbReference>
<evidence type="ECO:0000256" key="6">
    <source>
        <dbReference type="SAM" id="Phobius"/>
    </source>
</evidence>
<dbReference type="Pfam" id="PF07690">
    <property type="entry name" value="MFS_1"/>
    <property type="match status" value="1"/>
</dbReference>
<feature type="transmembrane region" description="Helical" evidence="6">
    <location>
        <begin position="181"/>
        <end position="200"/>
    </location>
</feature>
<sequence length="513" mass="52877">MTTSAAVADPASAFSERAARRAVWLVLSATFVVSADISIVAVAAPPIQRGLHASSGDIELTVAAYQIAYAALLITGGRLGDIFGRRALFTWAFAGFVLTSAACGLATSPGQLVAFRALQGVTAAMLSPQVMATIQIMLPPEKRAAAFGAQGAMLSLATVIGPVFAGLLYSGNIMGLSWRPIFLVNVPFGLAAIWLGRRYLPSLRNPEAKSLDLPGTCLVVLALVALMTPLSLGEQYGWPLWCWLSLAASPVLILAFLKLQQAEERRGGSPLLPTDLWRDRAFRTGVVLFLLAFSGVVSFFLYYFTLIQTAYNVSTLWAAVTTIPVGIGTIALSAASGRLVRAWGGRRVASVGAIVCCFGALSMFIPVVAVTDSSLALWSIPSQLVLGSGIGMLFAPLLSVVLAGIRSTHAGAAAGLLVTMQIAGGALGVSAMGVLFNSRLPGGSTDHASHGQLSSAMVHAMLYNPVSFLAALLVILVLPRTVRSAGRAAGPKGTPAGAAGAAGAPGTPGAAHA</sequence>
<feature type="transmembrane region" description="Helical" evidence="6">
    <location>
        <begin position="348"/>
        <end position="371"/>
    </location>
</feature>
<organism evidence="8 9">
    <name type="scientific">Catenulispora acidiphila (strain DSM 44928 / JCM 14897 / NBRC 102108 / NRRL B-24433 / ID139908)</name>
    <dbReference type="NCBI Taxonomy" id="479433"/>
    <lineage>
        <taxon>Bacteria</taxon>
        <taxon>Bacillati</taxon>
        <taxon>Actinomycetota</taxon>
        <taxon>Actinomycetes</taxon>
        <taxon>Catenulisporales</taxon>
        <taxon>Catenulisporaceae</taxon>
        <taxon>Catenulispora</taxon>
    </lineage>
</organism>
<evidence type="ECO:0000259" key="7">
    <source>
        <dbReference type="PROSITE" id="PS50850"/>
    </source>
</evidence>
<dbReference type="HOGENOM" id="CLU_000960_28_2_11"/>
<feature type="transmembrane region" description="Helical" evidence="6">
    <location>
        <begin position="286"/>
        <end position="304"/>
    </location>
</feature>
<evidence type="ECO:0000256" key="3">
    <source>
        <dbReference type="ARBA" id="ARBA00022989"/>
    </source>
</evidence>
<reference evidence="8 9" key="1">
    <citation type="journal article" date="2009" name="Stand. Genomic Sci.">
        <title>Complete genome sequence of Catenulispora acidiphila type strain (ID 139908).</title>
        <authorList>
            <person name="Copeland A."/>
            <person name="Lapidus A."/>
            <person name="Glavina Del Rio T."/>
            <person name="Nolan M."/>
            <person name="Lucas S."/>
            <person name="Chen F."/>
            <person name="Tice H."/>
            <person name="Cheng J.F."/>
            <person name="Bruce D."/>
            <person name="Goodwin L."/>
            <person name="Pitluck S."/>
            <person name="Mikhailova N."/>
            <person name="Pati A."/>
            <person name="Ivanova N."/>
            <person name="Mavromatis K."/>
            <person name="Chen A."/>
            <person name="Palaniappan K."/>
            <person name="Chain P."/>
            <person name="Land M."/>
            <person name="Hauser L."/>
            <person name="Chang Y.J."/>
            <person name="Jeffries C.D."/>
            <person name="Chertkov O."/>
            <person name="Brettin T."/>
            <person name="Detter J.C."/>
            <person name="Han C."/>
            <person name="Ali Z."/>
            <person name="Tindall B.J."/>
            <person name="Goker M."/>
            <person name="Bristow J."/>
            <person name="Eisen J.A."/>
            <person name="Markowitz V."/>
            <person name="Hugenholtz P."/>
            <person name="Kyrpides N.C."/>
            <person name="Klenk H.P."/>
        </authorList>
    </citation>
    <scope>NUCLEOTIDE SEQUENCE [LARGE SCALE GENOMIC DNA]</scope>
    <source>
        <strain evidence="9">DSM 44928 / JCM 14897 / NBRC 102108 / NRRL B-24433 / ID139908</strain>
    </source>
</reference>
<evidence type="ECO:0000256" key="4">
    <source>
        <dbReference type="ARBA" id="ARBA00023136"/>
    </source>
</evidence>
<dbReference type="OrthoDB" id="783189at2"/>
<name>C7Q986_CATAD</name>
<keyword evidence="3 6" id="KW-1133">Transmembrane helix</keyword>
<dbReference type="PANTHER" id="PTHR42718">
    <property type="entry name" value="MAJOR FACILITATOR SUPERFAMILY MULTIDRUG TRANSPORTER MFSC"/>
    <property type="match status" value="1"/>
</dbReference>
<evidence type="ECO:0000256" key="2">
    <source>
        <dbReference type="ARBA" id="ARBA00022692"/>
    </source>
</evidence>
<dbReference type="PANTHER" id="PTHR42718:SF39">
    <property type="entry name" value="ACTINORHODIN TRANSPORTER-RELATED"/>
    <property type="match status" value="1"/>
</dbReference>
<feature type="transmembrane region" description="Helical" evidence="6">
    <location>
        <begin position="456"/>
        <end position="478"/>
    </location>
</feature>
<dbReference type="SUPFAM" id="SSF103473">
    <property type="entry name" value="MFS general substrate transporter"/>
    <property type="match status" value="1"/>
</dbReference>
<dbReference type="Proteomes" id="UP000000851">
    <property type="component" value="Chromosome"/>
</dbReference>
<keyword evidence="4 6" id="KW-0472">Membrane</keyword>
<dbReference type="eggNOG" id="COG2814">
    <property type="taxonomic scope" value="Bacteria"/>
</dbReference>
<dbReference type="InParanoid" id="C7Q986"/>
<evidence type="ECO:0000256" key="1">
    <source>
        <dbReference type="ARBA" id="ARBA00004651"/>
    </source>
</evidence>
<dbReference type="GO" id="GO:0022857">
    <property type="term" value="F:transmembrane transporter activity"/>
    <property type="evidence" value="ECO:0007669"/>
    <property type="project" value="InterPro"/>
</dbReference>
<feature type="transmembrane region" description="Helical" evidence="6">
    <location>
        <begin position="383"/>
        <end position="405"/>
    </location>
</feature>
<dbReference type="KEGG" id="cai:Caci_3500"/>
<dbReference type="PROSITE" id="PS50850">
    <property type="entry name" value="MFS"/>
    <property type="match status" value="1"/>
</dbReference>
<dbReference type="RefSeq" id="WP_015792135.1">
    <property type="nucleotide sequence ID" value="NC_013131.1"/>
</dbReference>
<feature type="transmembrane region" description="Helical" evidence="6">
    <location>
        <begin position="22"/>
        <end position="43"/>
    </location>
</feature>
<keyword evidence="2 6" id="KW-0812">Transmembrane</keyword>
<feature type="transmembrane region" description="Helical" evidence="6">
    <location>
        <begin position="63"/>
        <end position="80"/>
    </location>
</feature>
<feature type="transmembrane region" description="Helical" evidence="6">
    <location>
        <begin position="87"/>
        <end position="107"/>
    </location>
</feature>
<dbReference type="InterPro" id="IPR020846">
    <property type="entry name" value="MFS_dom"/>
</dbReference>
<evidence type="ECO:0000256" key="5">
    <source>
        <dbReference type="SAM" id="MobiDB-lite"/>
    </source>
</evidence>
<dbReference type="Gene3D" id="1.20.1720.10">
    <property type="entry name" value="Multidrug resistance protein D"/>
    <property type="match status" value="1"/>
</dbReference>
<keyword evidence="9" id="KW-1185">Reference proteome</keyword>
<dbReference type="InterPro" id="IPR036259">
    <property type="entry name" value="MFS_trans_sf"/>
</dbReference>
<evidence type="ECO:0000313" key="8">
    <source>
        <dbReference type="EMBL" id="ACU72406.1"/>
    </source>
</evidence>
<proteinExistence type="predicted"/>
<evidence type="ECO:0000313" key="9">
    <source>
        <dbReference type="Proteomes" id="UP000000851"/>
    </source>
</evidence>
<accession>C7Q986</accession>
<feature type="transmembrane region" description="Helical" evidence="6">
    <location>
        <begin position="316"/>
        <end position="336"/>
    </location>
</feature>
<dbReference type="AlphaFoldDB" id="C7Q986"/>
<feature type="transmembrane region" description="Helical" evidence="6">
    <location>
        <begin position="238"/>
        <end position="257"/>
    </location>
</feature>
<gene>
    <name evidence="8" type="ordered locus">Caci_3500</name>
</gene>
<feature type="transmembrane region" description="Helical" evidence="6">
    <location>
        <begin position="144"/>
        <end position="169"/>
    </location>
</feature>
<feature type="domain" description="Major facilitator superfamily (MFS) profile" evidence="7">
    <location>
        <begin position="22"/>
        <end position="482"/>
    </location>
</feature>
<dbReference type="GO" id="GO:0005886">
    <property type="term" value="C:plasma membrane"/>
    <property type="evidence" value="ECO:0007669"/>
    <property type="project" value="UniProtKB-SubCell"/>
</dbReference>
<feature type="transmembrane region" description="Helical" evidence="6">
    <location>
        <begin position="412"/>
        <end position="436"/>
    </location>
</feature>
<feature type="region of interest" description="Disordered" evidence="5">
    <location>
        <begin position="487"/>
        <end position="513"/>
    </location>
</feature>
<comment type="subcellular location">
    <subcellularLocation>
        <location evidence="1">Cell membrane</location>
        <topology evidence="1">Multi-pass membrane protein</topology>
    </subcellularLocation>
</comment>
<protein>
    <submittedName>
        <fullName evidence="8">Major facilitator superfamily MFS_1</fullName>
    </submittedName>
</protein>
<dbReference type="InterPro" id="IPR011701">
    <property type="entry name" value="MFS"/>
</dbReference>